<accession>A0A2M6YS26</accession>
<dbReference type="InterPro" id="IPR050456">
    <property type="entry name" value="DeoC/FbaB_aldolase"/>
</dbReference>
<comment type="caution">
    <text evidence="2">The sequence shown here is derived from an EMBL/GenBank/DDBJ whole genome shotgun (WGS) entry which is preliminary data.</text>
</comment>
<evidence type="ECO:0000256" key="1">
    <source>
        <dbReference type="PIRSR" id="PIRSR038992-1"/>
    </source>
</evidence>
<dbReference type="PIRSF" id="PIRSF038992">
    <property type="entry name" value="Aldolase_Ia"/>
    <property type="match status" value="1"/>
</dbReference>
<dbReference type="PANTHER" id="PTHR47916:SF1">
    <property type="entry name" value="3-HYDROXY-5-PHOSPHONOOXYPENTANE-2,4-DIONE THIOLASE"/>
    <property type="match status" value="1"/>
</dbReference>
<evidence type="ECO:0000313" key="2">
    <source>
        <dbReference type="EMBL" id="PIU36296.1"/>
    </source>
</evidence>
<dbReference type="AlphaFoldDB" id="A0A2M6YS26"/>
<dbReference type="GO" id="GO:0004332">
    <property type="term" value="F:fructose-bisphosphate aldolase activity"/>
    <property type="evidence" value="ECO:0007669"/>
    <property type="project" value="InterPro"/>
</dbReference>
<dbReference type="EMBL" id="PEWZ01000021">
    <property type="protein sequence ID" value="PIU36296.1"/>
    <property type="molecule type" value="Genomic_DNA"/>
</dbReference>
<dbReference type="InterPro" id="IPR002915">
    <property type="entry name" value="DeoC/FbaB/LacD_aldolase"/>
</dbReference>
<dbReference type="SMART" id="SM01133">
    <property type="entry name" value="DeoC"/>
    <property type="match status" value="1"/>
</dbReference>
<dbReference type="InterPro" id="IPR041720">
    <property type="entry name" value="FbaB-like"/>
</dbReference>
<dbReference type="Gene3D" id="3.20.20.70">
    <property type="entry name" value="Aldolase class I"/>
    <property type="match status" value="1"/>
</dbReference>
<dbReference type="PANTHER" id="PTHR47916">
    <property type="entry name" value="FRUCTOSE-BISPHOSPHATE ALDOLASE CLASS 1"/>
    <property type="match status" value="1"/>
</dbReference>
<reference evidence="3" key="1">
    <citation type="submission" date="2017-09" db="EMBL/GenBank/DDBJ databases">
        <title>Depth-based differentiation of microbial function through sediment-hosted aquifers and enrichment of novel symbionts in the deep terrestrial subsurface.</title>
        <authorList>
            <person name="Probst A.J."/>
            <person name="Ladd B."/>
            <person name="Jarett J.K."/>
            <person name="Geller-Mcgrath D.E."/>
            <person name="Sieber C.M.K."/>
            <person name="Emerson J.B."/>
            <person name="Anantharaman K."/>
            <person name="Thomas B.C."/>
            <person name="Malmstrom R."/>
            <person name="Stieglmeier M."/>
            <person name="Klingl A."/>
            <person name="Woyke T."/>
            <person name="Ryan C.M."/>
            <person name="Banfield J.F."/>
        </authorList>
    </citation>
    <scope>NUCLEOTIDE SEQUENCE [LARGE SCALE GENOMIC DNA]</scope>
</reference>
<feature type="active site" description="Schiff-base intermediate with dihydroxyacetone-P" evidence="1">
    <location>
        <position position="173"/>
    </location>
</feature>
<feature type="active site" description="Proton donor" evidence="1">
    <location>
        <position position="142"/>
    </location>
</feature>
<proteinExistence type="predicted"/>
<gene>
    <name evidence="2" type="ORF">COT03_00330</name>
</gene>
<organism evidence="2 3">
    <name type="scientific">Candidatus Shapirobacteria bacterium CG07_land_8_20_14_0_80_39_18</name>
    <dbReference type="NCBI Taxonomy" id="1974882"/>
    <lineage>
        <taxon>Bacteria</taxon>
        <taxon>Candidatus Shapironibacteriota</taxon>
    </lineage>
</organism>
<dbReference type="Pfam" id="PF01791">
    <property type="entry name" value="DeoC"/>
    <property type="match status" value="1"/>
</dbReference>
<dbReference type="InterPro" id="IPR013785">
    <property type="entry name" value="Aldolase_TIM"/>
</dbReference>
<name>A0A2M6YS26_9BACT</name>
<dbReference type="CDD" id="cd00958">
    <property type="entry name" value="DhnA"/>
    <property type="match status" value="1"/>
</dbReference>
<dbReference type="SUPFAM" id="SSF51569">
    <property type="entry name" value="Aldolase"/>
    <property type="match status" value="1"/>
</dbReference>
<protein>
    <submittedName>
        <fullName evidence="2">Fructose-bisphosphate aldolase</fullName>
    </submittedName>
</protein>
<sequence length="250" mass="27461">MNLDKITKNGKALFLAYDQGMEHGPTDFDDENVDPAKILEIASSGYFTGVILQKGIAEKYFDRKKYKVPLILKLNGKTSLVKDEDPYSPQVCSVQEALDLGASAVGYTIYIGSEFESFMTAEFGKIVEEAHNKKLPVIGWMYPRGRNIENEGDPKAVAYAARVGLELGADIVKVRFSGDLDSFRWVVQSAGRARVVMMGGSKEEENVFLERVKTALSAGAIGVAVGRNVWQNERPLGMAKKIADVIWGSS</sequence>
<evidence type="ECO:0000313" key="3">
    <source>
        <dbReference type="Proteomes" id="UP000229502"/>
    </source>
</evidence>
<dbReference type="Proteomes" id="UP000229502">
    <property type="component" value="Unassembled WGS sequence"/>
</dbReference>